<dbReference type="EMBL" id="VTOU01000003">
    <property type="protein sequence ID" value="TZG25963.1"/>
    <property type="molecule type" value="Genomic_DNA"/>
</dbReference>
<dbReference type="Proteomes" id="UP000322077">
    <property type="component" value="Unassembled WGS sequence"/>
</dbReference>
<gene>
    <name evidence="1" type="ORF">FYJ91_13400</name>
</gene>
<sequence>MPLVVAIDQATAPAPRWTDGTELQLMVIREINSRDVHPGERVKLRVNAPVSIDGVVAIPVGAWAWAEIVAASGTGSAGGKGQISLRLPNVETQWGVVPITGLVGAEGKSNTAGVVLGIIAWGPLGLLMKGGNASFKAGDIIPARIDAQAGEHSALQAVPVRQ</sequence>
<dbReference type="RefSeq" id="WP_149522770.1">
    <property type="nucleotide sequence ID" value="NZ_VTOU01000003.1"/>
</dbReference>
<evidence type="ECO:0000313" key="1">
    <source>
        <dbReference type="EMBL" id="TZG25963.1"/>
    </source>
</evidence>
<proteinExistence type="predicted"/>
<evidence type="ECO:0000313" key="2">
    <source>
        <dbReference type="Proteomes" id="UP000322077"/>
    </source>
</evidence>
<protein>
    <submittedName>
        <fullName evidence="1">Uncharacterized protein</fullName>
    </submittedName>
</protein>
<dbReference type="AlphaFoldDB" id="A0A5D9C3C7"/>
<name>A0A5D9C3C7_9SPHN</name>
<accession>A0A5D9C3C7</accession>
<comment type="caution">
    <text evidence="1">The sequence shown here is derived from an EMBL/GenBank/DDBJ whole genome shotgun (WGS) entry which is preliminary data.</text>
</comment>
<keyword evidence="2" id="KW-1185">Reference proteome</keyword>
<reference evidence="1 2" key="1">
    <citation type="submission" date="2019-08" db="EMBL/GenBank/DDBJ databases">
        <authorList>
            <person name="Wang G."/>
            <person name="Xu Z."/>
        </authorList>
    </citation>
    <scope>NUCLEOTIDE SEQUENCE [LARGE SCALE GENOMIC DNA]</scope>
    <source>
        <strain evidence="1 2">ZX</strain>
    </source>
</reference>
<organism evidence="1 2">
    <name type="scientific">Sphingomonas montanisoli</name>
    <dbReference type="NCBI Taxonomy" id="2606412"/>
    <lineage>
        <taxon>Bacteria</taxon>
        <taxon>Pseudomonadati</taxon>
        <taxon>Pseudomonadota</taxon>
        <taxon>Alphaproteobacteria</taxon>
        <taxon>Sphingomonadales</taxon>
        <taxon>Sphingomonadaceae</taxon>
        <taxon>Sphingomonas</taxon>
    </lineage>
</organism>